<evidence type="ECO:0000313" key="7">
    <source>
        <dbReference type="EMBL" id="KAJ3577794.1"/>
    </source>
</evidence>
<evidence type="ECO:0000256" key="1">
    <source>
        <dbReference type="ARBA" id="ARBA00008129"/>
    </source>
</evidence>
<dbReference type="Proteomes" id="UP001148614">
    <property type="component" value="Unassembled WGS sequence"/>
</dbReference>
<dbReference type="InterPro" id="IPR003010">
    <property type="entry name" value="C-N_Hydrolase"/>
</dbReference>
<comment type="catalytic activity">
    <reaction evidence="3">
        <text>a nitrile + 2 H2O = a carboxylate + NH4(+)</text>
        <dbReference type="Rhea" id="RHEA:21724"/>
        <dbReference type="ChEBI" id="CHEBI:15377"/>
        <dbReference type="ChEBI" id="CHEBI:18379"/>
        <dbReference type="ChEBI" id="CHEBI:28938"/>
        <dbReference type="ChEBI" id="CHEBI:29067"/>
        <dbReference type="EC" id="3.5.5.1"/>
    </reaction>
</comment>
<organism evidence="7 8">
    <name type="scientific">Xylaria arbuscula</name>
    <dbReference type="NCBI Taxonomy" id="114810"/>
    <lineage>
        <taxon>Eukaryota</taxon>
        <taxon>Fungi</taxon>
        <taxon>Dikarya</taxon>
        <taxon>Ascomycota</taxon>
        <taxon>Pezizomycotina</taxon>
        <taxon>Sordariomycetes</taxon>
        <taxon>Xylariomycetidae</taxon>
        <taxon>Xylariales</taxon>
        <taxon>Xylariaceae</taxon>
        <taxon>Xylaria</taxon>
    </lineage>
</organism>
<keyword evidence="2" id="KW-0378">Hydrolase</keyword>
<evidence type="ECO:0000259" key="6">
    <source>
        <dbReference type="PROSITE" id="PS50263"/>
    </source>
</evidence>
<evidence type="ECO:0000313" key="8">
    <source>
        <dbReference type="Proteomes" id="UP001148614"/>
    </source>
</evidence>
<comment type="similarity">
    <text evidence="1">Belongs to the carbon-nitrogen hydrolase superfamily. Nitrilase family.</text>
</comment>
<protein>
    <recommendedName>
        <fullName evidence="4">nitrilase</fullName>
        <ecNumber evidence="4">3.5.5.1</ecNumber>
    </recommendedName>
</protein>
<dbReference type="CDD" id="cd07564">
    <property type="entry name" value="nitrilases_CHs"/>
    <property type="match status" value="1"/>
</dbReference>
<gene>
    <name evidence="7" type="ORF">NPX13_g2773</name>
</gene>
<dbReference type="PROSITE" id="PS50263">
    <property type="entry name" value="CN_HYDROLASE"/>
    <property type="match status" value="1"/>
</dbReference>
<sequence length="326" mass="36538">MGNNSLKVVRVAAVQAEPEWNDLQKGVDKTIRLIKEGGKNGANVMGFPEVWIPGYPWSIWGQSVGDNSSFMDEYFQNSMEQDSEEMNRIRAAVKEAGLFCVLGYSERFLGSLYIAQVRKQLCSFIDENGDIVHHRRKIKPTHVERSIWGDSHAESLKTVVMSSFGNIGGLNCWEHTQPLLRYYEYVQDVDIHIASWPPLFPQSNGMSYHYSSTMNDRVTQVMSMEGACFTAICSQVISAENIAKIKAEKLPFVKAPGGGFSMIYGPMGEPLVDRPDPGKEVILYADLDMQQKGRAKQNLDVVGHYSRPDLLSLKVNTKQASIVEYA</sequence>
<dbReference type="Pfam" id="PF00795">
    <property type="entry name" value="CN_hydrolase"/>
    <property type="match status" value="1"/>
</dbReference>
<comment type="caution">
    <text evidence="7">The sequence shown here is derived from an EMBL/GenBank/DDBJ whole genome shotgun (WGS) entry which is preliminary data.</text>
</comment>
<reference evidence="7" key="1">
    <citation type="submission" date="2022-07" db="EMBL/GenBank/DDBJ databases">
        <title>Genome Sequence of Xylaria arbuscula.</title>
        <authorList>
            <person name="Buettner E."/>
        </authorList>
    </citation>
    <scope>NUCLEOTIDE SEQUENCE</scope>
    <source>
        <strain evidence="7">VT107</strain>
    </source>
</reference>
<proteinExistence type="inferred from homology"/>
<dbReference type="VEuPathDB" id="FungiDB:F4678DRAFT_480809"/>
<evidence type="ECO:0000256" key="4">
    <source>
        <dbReference type="ARBA" id="ARBA00039045"/>
    </source>
</evidence>
<dbReference type="GO" id="GO:0000257">
    <property type="term" value="F:nitrilase activity"/>
    <property type="evidence" value="ECO:0007669"/>
    <property type="project" value="UniProtKB-EC"/>
</dbReference>
<dbReference type="InterPro" id="IPR044149">
    <property type="entry name" value="Nitrilases_CHs"/>
</dbReference>
<evidence type="ECO:0000256" key="5">
    <source>
        <dbReference type="PROSITE-ProRule" id="PRU10139"/>
    </source>
</evidence>
<dbReference type="Gene3D" id="3.60.110.10">
    <property type="entry name" value="Carbon-nitrogen hydrolase"/>
    <property type="match status" value="1"/>
</dbReference>
<evidence type="ECO:0000256" key="2">
    <source>
        <dbReference type="ARBA" id="ARBA00022801"/>
    </source>
</evidence>
<name>A0A9W8TQ11_9PEZI</name>
<feature type="domain" description="CN hydrolase" evidence="6">
    <location>
        <begin position="9"/>
        <end position="289"/>
    </location>
</feature>
<dbReference type="InterPro" id="IPR036526">
    <property type="entry name" value="C-N_Hydrolase_sf"/>
</dbReference>
<keyword evidence="8" id="KW-1185">Reference proteome</keyword>
<dbReference type="GO" id="GO:0016836">
    <property type="term" value="F:hydro-lyase activity"/>
    <property type="evidence" value="ECO:0007669"/>
    <property type="project" value="UniProtKB-ARBA"/>
</dbReference>
<dbReference type="PANTHER" id="PTHR46044:SF14">
    <property type="entry name" value="ARYLACETONITRILASE"/>
    <property type="match status" value="1"/>
</dbReference>
<dbReference type="SUPFAM" id="SSF56317">
    <property type="entry name" value="Carbon-nitrogen hydrolase"/>
    <property type="match status" value="1"/>
</dbReference>
<dbReference type="EMBL" id="JANPWZ010000308">
    <property type="protein sequence ID" value="KAJ3577794.1"/>
    <property type="molecule type" value="Genomic_DNA"/>
</dbReference>
<dbReference type="EC" id="3.5.5.1" evidence="4"/>
<accession>A0A9W8TQ11</accession>
<evidence type="ECO:0000256" key="3">
    <source>
        <dbReference type="ARBA" id="ARBA00036406"/>
    </source>
</evidence>
<dbReference type="AlphaFoldDB" id="A0A9W8TQ11"/>
<dbReference type="PANTHER" id="PTHR46044">
    <property type="entry name" value="NITRILASE"/>
    <property type="match status" value="1"/>
</dbReference>
<dbReference type="InterPro" id="IPR000132">
    <property type="entry name" value="Nitrilase/CN_hydratase_CS"/>
</dbReference>
<dbReference type="PROSITE" id="PS00920">
    <property type="entry name" value="NITRIL_CHT_1"/>
    <property type="match status" value="1"/>
</dbReference>
<feature type="active site" description="Proton acceptor" evidence="5">
    <location>
        <position position="49"/>
    </location>
</feature>
<dbReference type="PROSITE" id="PS00921">
    <property type="entry name" value="NITRIL_CHT_2"/>
    <property type="match status" value="1"/>
</dbReference>